<dbReference type="RefSeq" id="XP_014151217.1">
    <property type="nucleotide sequence ID" value="XM_014295742.1"/>
</dbReference>
<dbReference type="AlphaFoldDB" id="A0A0L0FKM1"/>
<keyword evidence="2" id="KW-1185">Reference proteome</keyword>
<dbReference type="GeneID" id="25910727"/>
<accession>A0A0L0FKM1</accession>
<evidence type="ECO:0008006" key="3">
    <source>
        <dbReference type="Google" id="ProtNLM"/>
    </source>
</evidence>
<sequence length="171" mass="18680">MLFLTLLKVRRFDCAEDNPDKDVLKRAFSQGSCLYIVIGAGAPSKIRKEDLYEIDVTIPSALANEARVNGIRALTLLGSTGPDINATYSAWTGTIAGGGYYRHCKGQVEENIKQLNFESTNLMRPACLLGNTNTPKLAEIAIKAFNFITPVKLQGIEVTTLAQKMIKATNL</sequence>
<proteinExistence type="predicted"/>
<evidence type="ECO:0000313" key="2">
    <source>
        <dbReference type="Proteomes" id="UP000054560"/>
    </source>
</evidence>
<dbReference type="EMBL" id="KQ242771">
    <property type="protein sequence ID" value="KNC77315.1"/>
    <property type="molecule type" value="Genomic_DNA"/>
</dbReference>
<dbReference type="Proteomes" id="UP000054560">
    <property type="component" value="Unassembled WGS sequence"/>
</dbReference>
<name>A0A0L0FKM1_9EUKA</name>
<reference evidence="1 2" key="1">
    <citation type="submission" date="2011-02" db="EMBL/GenBank/DDBJ databases">
        <title>The Genome Sequence of Sphaeroforma arctica JP610.</title>
        <authorList>
            <consortium name="The Broad Institute Genome Sequencing Platform"/>
            <person name="Russ C."/>
            <person name="Cuomo C."/>
            <person name="Young S.K."/>
            <person name="Zeng Q."/>
            <person name="Gargeya S."/>
            <person name="Alvarado L."/>
            <person name="Berlin A."/>
            <person name="Chapman S.B."/>
            <person name="Chen Z."/>
            <person name="Freedman E."/>
            <person name="Gellesch M."/>
            <person name="Goldberg J."/>
            <person name="Griggs A."/>
            <person name="Gujja S."/>
            <person name="Heilman E."/>
            <person name="Heiman D."/>
            <person name="Howarth C."/>
            <person name="Mehta T."/>
            <person name="Neiman D."/>
            <person name="Pearson M."/>
            <person name="Roberts A."/>
            <person name="Saif S."/>
            <person name="Shea T."/>
            <person name="Shenoy N."/>
            <person name="Sisk P."/>
            <person name="Stolte C."/>
            <person name="Sykes S."/>
            <person name="White J."/>
            <person name="Yandava C."/>
            <person name="Burger G."/>
            <person name="Gray M.W."/>
            <person name="Holland P.W.H."/>
            <person name="King N."/>
            <person name="Lang F.B.F."/>
            <person name="Roger A.J."/>
            <person name="Ruiz-Trillo I."/>
            <person name="Haas B."/>
            <person name="Nusbaum C."/>
            <person name="Birren B."/>
        </authorList>
    </citation>
    <scope>NUCLEOTIDE SEQUENCE [LARGE SCALE GENOMIC DNA]</scope>
    <source>
        <strain evidence="1 2">JP610</strain>
    </source>
</reference>
<evidence type="ECO:0000313" key="1">
    <source>
        <dbReference type="EMBL" id="KNC77315.1"/>
    </source>
</evidence>
<dbReference type="SUPFAM" id="SSF51735">
    <property type="entry name" value="NAD(P)-binding Rossmann-fold domains"/>
    <property type="match status" value="1"/>
</dbReference>
<dbReference type="Gene3D" id="3.40.50.720">
    <property type="entry name" value="NAD(P)-binding Rossmann-like Domain"/>
    <property type="match status" value="1"/>
</dbReference>
<dbReference type="InterPro" id="IPR036291">
    <property type="entry name" value="NAD(P)-bd_dom_sf"/>
</dbReference>
<organism evidence="1 2">
    <name type="scientific">Sphaeroforma arctica JP610</name>
    <dbReference type="NCBI Taxonomy" id="667725"/>
    <lineage>
        <taxon>Eukaryota</taxon>
        <taxon>Ichthyosporea</taxon>
        <taxon>Ichthyophonida</taxon>
        <taxon>Sphaeroforma</taxon>
    </lineage>
</organism>
<dbReference type="OrthoDB" id="430436at2759"/>
<gene>
    <name evidence="1" type="ORF">SARC_10223</name>
</gene>
<protein>
    <recommendedName>
        <fullName evidence="3">NAD(P)-binding domain-containing protein</fullName>
    </recommendedName>
</protein>